<gene>
    <name evidence="2" type="ORF">Z045_24945</name>
</gene>
<evidence type="ECO:0000313" key="2">
    <source>
        <dbReference type="EMBL" id="KSZ56123.1"/>
    </source>
</evidence>
<reference evidence="3" key="1">
    <citation type="submission" date="2015-01" db="EMBL/GenBank/DDBJ databases">
        <title>Draft genome sequence of Rhodococcus pyridinivorans strain KG-16, a hydrocarbon-degrading bacterium.</title>
        <authorList>
            <person name="Aggarwal R.K."/>
            <person name="Dawar C."/>
        </authorList>
    </citation>
    <scope>NUCLEOTIDE SEQUENCE [LARGE SCALE GENOMIC DNA]</scope>
    <source>
        <strain evidence="3">KG-16</strain>
    </source>
</reference>
<protein>
    <recommendedName>
        <fullName evidence="1">DUF4440 domain-containing protein</fullName>
    </recommendedName>
</protein>
<dbReference type="InterPro" id="IPR032710">
    <property type="entry name" value="NTF2-like_dom_sf"/>
</dbReference>
<name>A0A0V9UDZ5_9NOCA</name>
<organism evidence="2 3">
    <name type="scientific">Rhodococcus pyridinivorans KG-16</name>
    <dbReference type="NCBI Taxonomy" id="1441730"/>
    <lineage>
        <taxon>Bacteria</taxon>
        <taxon>Bacillati</taxon>
        <taxon>Actinomycetota</taxon>
        <taxon>Actinomycetes</taxon>
        <taxon>Mycobacteriales</taxon>
        <taxon>Nocardiaceae</taxon>
        <taxon>Rhodococcus</taxon>
    </lineage>
</organism>
<accession>A0A0V9UDZ5</accession>
<comment type="caution">
    <text evidence="2">The sequence shown here is derived from an EMBL/GenBank/DDBJ whole genome shotgun (WGS) entry which is preliminary data.</text>
</comment>
<dbReference type="AlphaFoldDB" id="A0A0V9UDZ5"/>
<dbReference type="PATRIC" id="fig|1441730.3.peg.5246"/>
<dbReference type="Proteomes" id="UP000053060">
    <property type="component" value="Unassembled WGS sequence"/>
</dbReference>
<feature type="domain" description="DUF4440" evidence="1">
    <location>
        <begin position="12"/>
        <end position="116"/>
    </location>
</feature>
<dbReference type="Gene3D" id="3.10.450.50">
    <property type="match status" value="1"/>
</dbReference>
<dbReference type="InterPro" id="IPR027843">
    <property type="entry name" value="DUF4440"/>
</dbReference>
<evidence type="ECO:0000313" key="3">
    <source>
        <dbReference type="Proteomes" id="UP000053060"/>
    </source>
</evidence>
<dbReference type="EMBL" id="AZXY01000022">
    <property type="protein sequence ID" value="KSZ56123.1"/>
    <property type="molecule type" value="Genomic_DNA"/>
</dbReference>
<dbReference type="SUPFAM" id="SSF54427">
    <property type="entry name" value="NTF2-like"/>
    <property type="match status" value="1"/>
</dbReference>
<reference evidence="2 3" key="2">
    <citation type="journal article" date="2016" name="Genome Announc.">
        <title>Draft Genome Sequence of a Versatile Hydrocarbon-Degrading Bacterium, Rhodococcus pyridinivorans Strain KG-16, Collected from Oil Fields in India.</title>
        <authorList>
            <person name="Aggarwal R.K."/>
            <person name="Dawar C."/>
            <person name="Phanindranath R."/>
            <person name="Mutnuri L."/>
            <person name="Dayal A.M."/>
        </authorList>
    </citation>
    <scope>NUCLEOTIDE SEQUENCE [LARGE SCALE GENOMIC DNA]</scope>
    <source>
        <strain evidence="2 3">KG-16</strain>
    </source>
</reference>
<dbReference type="Pfam" id="PF14534">
    <property type="entry name" value="DUF4440"/>
    <property type="match status" value="1"/>
</dbReference>
<proteinExistence type="predicted"/>
<sequence>MTYRGGVEIAELLELEHEGWSSLCDGTGADFYGGLMTPDAVMVLAHGLAMDREAVIASLNDAPPWQAYDISDERLVEIDADTAALIYTGRAYRGSEDHFHALMSTVYTRCDGQWRLALYQQTPIPPMG</sequence>
<evidence type="ECO:0000259" key="1">
    <source>
        <dbReference type="Pfam" id="PF14534"/>
    </source>
</evidence>